<dbReference type="AlphaFoldDB" id="D3S0S7"/>
<accession>D3S0S7</accession>
<evidence type="ECO:0000313" key="3">
    <source>
        <dbReference type="Proteomes" id="UP000002613"/>
    </source>
</evidence>
<organism evidence="2 3">
    <name type="scientific">Ferroglobus placidus (strain DSM 10642 / AEDII12DO)</name>
    <dbReference type="NCBI Taxonomy" id="589924"/>
    <lineage>
        <taxon>Archaea</taxon>
        <taxon>Methanobacteriati</taxon>
        <taxon>Methanobacteriota</taxon>
        <taxon>Archaeoglobi</taxon>
        <taxon>Archaeoglobales</taxon>
        <taxon>Archaeoglobaceae</taxon>
        <taxon>Ferroglobus</taxon>
    </lineage>
</organism>
<dbReference type="OrthoDB" id="9287at2157"/>
<dbReference type="InterPro" id="IPR002934">
    <property type="entry name" value="Polymerase_NTP_transf_dom"/>
</dbReference>
<evidence type="ECO:0000313" key="2">
    <source>
        <dbReference type="EMBL" id="ADC66318.1"/>
    </source>
</evidence>
<evidence type="ECO:0000259" key="1">
    <source>
        <dbReference type="Pfam" id="PF01909"/>
    </source>
</evidence>
<dbReference type="HOGENOM" id="CLU_130257_3_0_2"/>
<dbReference type="CDD" id="cd05403">
    <property type="entry name" value="NT_KNTase_like"/>
    <property type="match status" value="1"/>
</dbReference>
<name>D3S0S7_FERPA</name>
<dbReference type="PANTHER" id="PTHR33933">
    <property type="entry name" value="NUCLEOTIDYLTRANSFERASE"/>
    <property type="match status" value="1"/>
</dbReference>
<feature type="domain" description="Polymerase nucleotidyl transferase" evidence="1">
    <location>
        <begin position="8"/>
        <end position="99"/>
    </location>
</feature>
<dbReference type="PaxDb" id="589924-Ferp_2189"/>
<dbReference type="STRING" id="589924.Ferp_2189"/>
<proteinExistence type="predicted"/>
<dbReference type="EMBL" id="CP001899">
    <property type="protein sequence ID" value="ADC66318.1"/>
    <property type="molecule type" value="Genomic_DNA"/>
</dbReference>
<dbReference type="KEGG" id="fpl:Ferp_2189"/>
<dbReference type="Gene3D" id="3.30.460.10">
    <property type="entry name" value="Beta Polymerase, domain 2"/>
    <property type="match status" value="1"/>
</dbReference>
<reference evidence="2 3" key="2">
    <citation type="journal article" date="2011" name="Stand. Genomic Sci.">
        <title>Complete genome sequence of Ferroglobus placidus AEDII12DO.</title>
        <authorList>
            <person name="Anderson I."/>
            <person name="Risso C."/>
            <person name="Holmes D."/>
            <person name="Lucas S."/>
            <person name="Copeland A."/>
            <person name="Lapidus A."/>
            <person name="Cheng J.F."/>
            <person name="Bruce D."/>
            <person name="Goodwin L."/>
            <person name="Pitluck S."/>
            <person name="Saunders E."/>
            <person name="Brettin T."/>
            <person name="Detter J.C."/>
            <person name="Han C."/>
            <person name="Tapia R."/>
            <person name="Larimer F."/>
            <person name="Land M."/>
            <person name="Hauser L."/>
            <person name="Woyke T."/>
            <person name="Lovley D."/>
            <person name="Kyrpides N."/>
            <person name="Ivanova N."/>
        </authorList>
    </citation>
    <scope>NUCLEOTIDE SEQUENCE [LARGE SCALE GENOMIC DNA]</scope>
    <source>
        <strain evidence="3">DSM 10642 / AEDII12DO</strain>
    </source>
</reference>
<dbReference type="eggNOG" id="arCOG01201">
    <property type="taxonomic scope" value="Archaea"/>
</dbReference>
<dbReference type="SUPFAM" id="SSF81301">
    <property type="entry name" value="Nucleotidyltransferase"/>
    <property type="match status" value="1"/>
</dbReference>
<dbReference type="GO" id="GO:0016779">
    <property type="term" value="F:nucleotidyltransferase activity"/>
    <property type="evidence" value="ECO:0007669"/>
    <property type="project" value="InterPro"/>
</dbReference>
<gene>
    <name evidence="2" type="ordered locus">Ferp_2189</name>
</gene>
<reference evidence="3" key="1">
    <citation type="submission" date="2010-02" db="EMBL/GenBank/DDBJ databases">
        <title>Complete sequence of Ferroglobus placidus DSM 10642.</title>
        <authorList>
            <consortium name="US DOE Joint Genome Institute"/>
            <person name="Lucas S."/>
            <person name="Copeland A."/>
            <person name="Lapidus A."/>
            <person name="Cheng J.-F."/>
            <person name="Bruce D."/>
            <person name="Goodwin L."/>
            <person name="Pitluck S."/>
            <person name="Saunders E."/>
            <person name="Brettin T."/>
            <person name="Detter J.C."/>
            <person name="Han C."/>
            <person name="Tapia R."/>
            <person name="Larimer F."/>
            <person name="Land M."/>
            <person name="Hauser L."/>
            <person name="Kyrpides N."/>
            <person name="Ivanova N."/>
            <person name="Holmes D."/>
            <person name="Lovley D."/>
            <person name="Kyrpides N."/>
            <person name="Anderson I.J."/>
            <person name="Woyke T."/>
        </authorList>
    </citation>
    <scope>NUCLEOTIDE SEQUENCE [LARGE SCALE GENOMIC DNA]</scope>
    <source>
        <strain evidence="3">DSM 10642 / AEDII12DO</strain>
    </source>
</reference>
<dbReference type="GeneID" id="8779727"/>
<dbReference type="RefSeq" id="WP_012966656.1">
    <property type="nucleotide sequence ID" value="NC_013849.1"/>
</dbReference>
<protein>
    <submittedName>
        <fullName evidence="2">DNA polymerase beta domain protein region</fullName>
    </submittedName>
</protein>
<dbReference type="Proteomes" id="UP000002613">
    <property type="component" value="Chromosome"/>
</dbReference>
<dbReference type="Pfam" id="PF01909">
    <property type="entry name" value="NTP_transf_2"/>
    <property type="match status" value="1"/>
</dbReference>
<keyword evidence="3" id="KW-1185">Reference proteome</keyword>
<sequence>MKVEKIVEEFARELRKKHEDKVEAIIFFGSHARSEGREESDIDVLIIGDLKLDEAVDVAYPIFLKYGVYISPIVMNREHFETLKAERTGFIENVLKEGVFLYGGV</sequence>
<dbReference type="InterPro" id="IPR043519">
    <property type="entry name" value="NT_sf"/>
</dbReference>
<dbReference type="InterPro" id="IPR052548">
    <property type="entry name" value="Type_VII_TA_antitoxin"/>
</dbReference>
<dbReference type="PANTHER" id="PTHR33933:SF3">
    <property type="entry name" value="PROTEIN ADENYLYLTRANSFERASE MJ0604-RELATED"/>
    <property type="match status" value="1"/>
</dbReference>